<evidence type="ECO:0000313" key="2">
    <source>
        <dbReference type="EMBL" id="KKU43625.1"/>
    </source>
</evidence>
<reference evidence="2 3" key="1">
    <citation type="journal article" date="2015" name="Nature">
        <title>rRNA introns, odd ribosomes, and small enigmatic genomes across a large radiation of phyla.</title>
        <authorList>
            <person name="Brown C.T."/>
            <person name="Hug L.A."/>
            <person name="Thomas B.C."/>
            <person name="Sharon I."/>
            <person name="Castelle C.J."/>
            <person name="Singh A."/>
            <person name="Wilkins M.J."/>
            <person name="Williams K.H."/>
            <person name="Banfield J.F."/>
        </authorList>
    </citation>
    <scope>NUCLEOTIDE SEQUENCE [LARGE SCALE GENOMIC DNA]</scope>
</reference>
<dbReference type="Pfam" id="PF13560">
    <property type="entry name" value="HTH_31"/>
    <property type="match status" value="1"/>
</dbReference>
<evidence type="ECO:0000259" key="1">
    <source>
        <dbReference type="PROSITE" id="PS50943"/>
    </source>
</evidence>
<dbReference type="AlphaFoldDB" id="A0A0G1TDZ2"/>
<dbReference type="CDD" id="cd00093">
    <property type="entry name" value="HTH_XRE"/>
    <property type="match status" value="1"/>
</dbReference>
<protein>
    <recommendedName>
        <fullName evidence="1">HTH cro/C1-type domain-containing protein</fullName>
    </recommendedName>
</protein>
<feature type="domain" description="HTH cro/C1-type" evidence="1">
    <location>
        <begin position="51"/>
        <end position="105"/>
    </location>
</feature>
<dbReference type="InterPro" id="IPR010982">
    <property type="entry name" value="Lambda_DNA-bd_dom_sf"/>
</dbReference>
<dbReference type="SUPFAM" id="SSF47413">
    <property type="entry name" value="lambda repressor-like DNA-binding domains"/>
    <property type="match status" value="1"/>
</dbReference>
<organism evidence="2 3">
    <name type="scientific">Berkelbacteria bacterium GW2011_GWA2_46_7</name>
    <dbReference type="NCBI Taxonomy" id="1618335"/>
    <lineage>
        <taxon>Bacteria</taxon>
        <taxon>Candidatus Berkelbacteria</taxon>
    </lineage>
</organism>
<dbReference type="Proteomes" id="UP000034487">
    <property type="component" value="Unassembled WGS sequence"/>
</dbReference>
<gene>
    <name evidence="2" type="ORF">UX60_C0020G0003</name>
</gene>
<sequence length="112" mass="12846">MDISEGLTTVFDMMGKDFYAPLFGDSKRTHRRKSIKHIKADPLIPAYIHELQRLRLLTGIRQQTVAREMKSSQSSISRFEMGRVNPTVNFIVRYCEIVGVEVGIVFKETKGK</sequence>
<dbReference type="InterPro" id="IPR001387">
    <property type="entry name" value="Cro/C1-type_HTH"/>
</dbReference>
<dbReference type="EMBL" id="LCMV01000020">
    <property type="protein sequence ID" value="KKU43625.1"/>
    <property type="molecule type" value="Genomic_DNA"/>
</dbReference>
<dbReference type="PROSITE" id="PS50943">
    <property type="entry name" value="HTH_CROC1"/>
    <property type="match status" value="1"/>
</dbReference>
<proteinExistence type="predicted"/>
<dbReference type="Gene3D" id="1.10.260.40">
    <property type="entry name" value="lambda repressor-like DNA-binding domains"/>
    <property type="match status" value="1"/>
</dbReference>
<dbReference type="SMART" id="SM00530">
    <property type="entry name" value="HTH_XRE"/>
    <property type="match status" value="1"/>
</dbReference>
<dbReference type="GO" id="GO:0003677">
    <property type="term" value="F:DNA binding"/>
    <property type="evidence" value="ECO:0007669"/>
    <property type="project" value="InterPro"/>
</dbReference>
<name>A0A0G1TDZ2_9BACT</name>
<comment type="caution">
    <text evidence="2">The sequence shown here is derived from an EMBL/GenBank/DDBJ whole genome shotgun (WGS) entry which is preliminary data.</text>
</comment>
<accession>A0A0G1TDZ2</accession>
<evidence type="ECO:0000313" key="3">
    <source>
        <dbReference type="Proteomes" id="UP000034487"/>
    </source>
</evidence>